<feature type="domain" description="RNA polymerase sigma-70" evidence="6">
    <location>
        <begin position="192"/>
        <end position="205"/>
    </location>
</feature>
<keyword evidence="4" id="KW-0804">Transcription</keyword>
<dbReference type="InterPro" id="IPR014284">
    <property type="entry name" value="RNA_pol_sigma-70_dom"/>
</dbReference>
<keyword evidence="1" id="KW-0805">Transcription regulation</keyword>
<dbReference type="RefSeq" id="WP_138140764.1">
    <property type="nucleotide sequence ID" value="NZ_LR588407.1"/>
</dbReference>
<dbReference type="Proteomes" id="UP000309952">
    <property type="component" value="Chromosome"/>
</dbReference>
<gene>
    <name evidence="7" type="primary">sigA_1</name>
    <name evidence="7" type="ORF">NCTC9239_00322</name>
</gene>
<dbReference type="PRINTS" id="PR00046">
    <property type="entry name" value="SIGMA70FCT"/>
</dbReference>
<dbReference type="AlphaFoldDB" id="A0A4P1JT35"/>
<evidence type="ECO:0000256" key="5">
    <source>
        <dbReference type="SAM" id="MobiDB-lite"/>
    </source>
</evidence>
<dbReference type="InterPro" id="IPR007627">
    <property type="entry name" value="RNA_pol_sigma70_r2"/>
</dbReference>
<organism evidence="7 8">
    <name type="scientific">Brevundimonas vancanneytii</name>
    <dbReference type="NCBI Taxonomy" id="1325724"/>
    <lineage>
        <taxon>Bacteria</taxon>
        <taxon>Pseudomonadati</taxon>
        <taxon>Pseudomonadota</taxon>
        <taxon>Alphaproteobacteria</taxon>
        <taxon>Caulobacterales</taxon>
        <taxon>Caulobacteraceae</taxon>
        <taxon>Brevundimonas</taxon>
    </lineage>
</organism>
<accession>A0A4P1JT35</accession>
<dbReference type="Gene3D" id="1.10.601.10">
    <property type="entry name" value="RNA Polymerase Primary Sigma Factor"/>
    <property type="match status" value="1"/>
</dbReference>
<dbReference type="Pfam" id="PF04539">
    <property type="entry name" value="Sigma70_r3"/>
    <property type="match status" value="1"/>
</dbReference>
<dbReference type="EMBL" id="LR588407">
    <property type="protein sequence ID" value="VTO11287.1"/>
    <property type="molecule type" value="Genomic_DNA"/>
</dbReference>
<name>A0A4P1JT35_9CAUL</name>
<dbReference type="InterPro" id="IPR050239">
    <property type="entry name" value="Sigma-70_RNA_pol_init_factors"/>
</dbReference>
<dbReference type="PANTHER" id="PTHR30603">
    <property type="entry name" value="RNA POLYMERASE SIGMA FACTOR RPO"/>
    <property type="match status" value="1"/>
</dbReference>
<dbReference type="InterPro" id="IPR007630">
    <property type="entry name" value="RNA_pol_sigma70_r4"/>
</dbReference>
<dbReference type="InterPro" id="IPR013324">
    <property type="entry name" value="RNA_pol_sigma_r3/r4-like"/>
</dbReference>
<sequence length="401" mass="45923">MEESLEDEVSQDDSRFSDDDELDADGAPTTASNADEVAAVVRPDVVARVFKSLSADAERGDGELQRADVNRTYLRRQLSVAECMEVEDQLAVAGFRLIEDDEDVFIRDEIVPAGGTARRRVQYLTDVEEKELGRRIQLALRLPENTYEDSAYVERVRRDADRAKATFVASNIHYVEMLARRRGERRHLTIDDLIQEGMIGLLRAADLYDPERGFRFKTYATWWIEQRMRRSIADGDRIVRLPVHLQERMVRIRRAQAKLTFVNGKPPTADQLAEALGVDPERLMKLMWHVQVTEVAEGDAFIGEDTTLLSILPDTAESAFDLTSQRELEERFGDVLATLSPREERILRMRFGIGLDSTYTLESVGQEYSVTRERIRQIEAKALGKLRHPTRSRHLRGFLDR</sequence>
<dbReference type="GO" id="GO:0006352">
    <property type="term" value="P:DNA-templated transcription initiation"/>
    <property type="evidence" value="ECO:0007669"/>
    <property type="project" value="InterPro"/>
</dbReference>
<dbReference type="Pfam" id="PF04545">
    <property type="entry name" value="Sigma70_r4"/>
    <property type="match status" value="1"/>
</dbReference>
<dbReference type="Pfam" id="PF04542">
    <property type="entry name" value="Sigma70_r2"/>
    <property type="match status" value="1"/>
</dbReference>
<dbReference type="Gene3D" id="1.10.10.10">
    <property type="entry name" value="Winged helix-like DNA-binding domain superfamily/Winged helix DNA-binding domain"/>
    <property type="match status" value="2"/>
</dbReference>
<evidence type="ECO:0000256" key="2">
    <source>
        <dbReference type="ARBA" id="ARBA00023082"/>
    </source>
</evidence>
<evidence type="ECO:0000313" key="7">
    <source>
        <dbReference type="EMBL" id="VTO11287.1"/>
    </source>
</evidence>
<evidence type="ECO:0000313" key="8">
    <source>
        <dbReference type="Proteomes" id="UP000309952"/>
    </source>
</evidence>
<dbReference type="InterPro" id="IPR000943">
    <property type="entry name" value="RNA_pol_sigma70"/>
</dbReference>
<evidence type="ECO:0000259" key="6">
    <source>
        <dbReference type="PROSITE" id="PS00715"/>
    </source>
</evidence>
<dbReference type="SUPFAM" id="SSF88946">
    <property type="entry name" value="Sigma2 domain of RNA polymerase sigma factors"/>
    <property type="match status" value="1"/>
</dbReference>
<dbReference type="NCBIfam" id="TIGR02937">
    <property type="entry name" value="sigma70-ECF"/>
    <property type="match status" value="1"/>
</dbReference>
<protein>
    <submittedName>
        <fullName evidence="7">Sigma-70</fullName>
    </submittedName>
</protein>
<dbReference type="PANTHER" id="PTHR30603:SF47">
    <property type="entry name" value="RNA POLYMERASE SIGMA FACTOR SIGD, CHLOROPLASTIC"/>
    <property type="match status" value="1"/>
</dbReference>
<dbReference type="KEGG" id="bvy:NCTC9239_00322"/>
<keyword evidence="2" id="KW-0731">Sigma factor</keyword>
<feature type="compositionally biased region" description="Acidic residues" evidence="5">
    <location>
        <begin position="1"/>
        <end position="11"/>
    </location>
</feature>
<dbReference type="GO" id="GO:0003677">
    <property type="term" value="F:DNA binding"/>
    <property type="evidence" value="ECO:0007669"/>
    <property type="project" value="UniProtKB-KW"/>
</dbReference>
<evidence type="ECO:0000256" key="1">
    <source>
        <dbReference type="ARBA" id="ARBA00023015"/>
    </source>
</evidence>
<dbReference type="SUPFAM" id="SSF88659">
    <property type="entry name" value="Sigma3 and sigma4 domains of RNA polymerase sigma factors"/>
    <property type="match status" value="2"/>
</dbReference>
<dbReference type="InterPro" id="IPR007624">
    <property type="entry name" value="RNA_pol_sigma70_r3"/>
</dbReference>
<keyword evidence="8" id="KW-1185">Reference proteome</keyword>
<evidence type="ECO:0000256" key="4">
    <source>
        <dbReference type="ARBA" id="ARBA00023163"/>
    </source>
</evidence>
<dbReference type="GO" id="GO:0016987">
    <property type="term" value="F:sigma factor activity"/>
    <property type="evidence" value="ECO:0007669"/>
    <property type="project" value="UniProtKB-KW"/>
</dbReference>
<dbReference type="PROSITE" id="PS00715">
    <property type="entry name" value="SIGMA70_1"/>
    <property type="match status" value="1"/>
</dbReference>
<dbReference type="InterPro" id="IPR036388">
    <property type="entry name" value="WH-like_DNA-bd_sf"/>
</dbReference>
<proteinExistence type="predicted"/>
<dbReference type="InterPro" id="IPR013325">
    <property type="entry name" value="RNA_pol_sigma_r2"/>
</dbReference>
<feature type="region of interest" description="Disordered" evidence="5">
    <location>
        <begin position="1"/>
        <end position="34"/>
    </location>
</feature>
<dbReference type="CDD" id="cd06171">
    <property type="entry name" value="Sigma70_r4"/>
    <property type="match status" value="1"/>
</dbReference>
<keyword evidence="3" id="KW-0238">DNA-binding</keyword>
<reference evidence="7 8" key="1">
    <citation type="submission" date="2019-04" db="EMBL/GenBank/DDBJ databases">
        <authorList>
            <consortium name="Pathogen Informatics"/>
        </authorList>
    </citation>
    <scope>NUCLEOTIDE SEQUENCE [LARGE SCALE GENOMIC DNA]</scope>
    <source>
        <strain evidence="7 8">NCTC9239</strain>
    </source>
</reference>
<evidence type="ECO:0000256" key="3">
    <source>
        <dbReference type="ARBA" id="ARBA00023125"/>
    </source>
</evidence>